<accession>A0A0A7CLS1</accession>
<evidence type="ECO:0000313" key="4">
    <source>
        <dbReference type="EMBL" id="OQS04781.1"/>
    </source>
</evidence>
<feature type="compositionally biased region" description="Low complexity" evidence="1">
    <location>
        <begin position="155"/>
        <end position="170"/>
    </location>
</feature>
<dbReference type="EMBL" id="JNBS01000552">
    <property type="protein sequence ID" value="OQS04781.1"/>
    <property type="molecule type" value="Genomic_DNA"/>
</dbReference>
<feature type="compositionally biased region" description="Polar residues" evidence="1">
    <location>
        <begin position="126"/>
        <end position="149"/>
    </location>
</feature>
<feature type="compositionally biased region" description="Pro residues" evidence="1">
    <location>
        <begin position="260"/>
        <end position="270"/>
    </location>
</feature>
<dbReference type="OrthoDB" id="86046at2759"/>
<name>A0A0A7CLS1_9STRA</name>
<evidence type="ECO:0000256" key="2">
    <source>
        <dbReference type="SAM" id="SignalP"/>
    </source>
</evidence>
<dbReference type="AlphaFoldDB" id="A0A0A7CLS1"/>
<feature type="chain" id="PRO_5011845545" evidence="2">
    <location>
        <begin position="16"/>
        <end position="310"/>
    </location>
</feature>
<feature type="region of interest" description="Disordered" evidence="1">
    <location>
        <begin position="126"/>
        <end position="181"/>
    </location>
</feature>
<keyword evidence="2" id="KW-0732">Signal</keyword>
<dbReference type="EMBL" id="KM038020">
    <property type="protein sequence ID" value="AIG55481.1"/>
    <property type="molecule type" value="Genomic_DNA"/>
</dbReference>
<sequence>MKTALILAAAASAFADDCTIAQFTGLAGTALDPAGPFNICAKDLGVGFQELMNPNWIPKDAQSVVTFSKSDNCKKFFATVTTYMATIKAPCTLKQAGKSIPTNVASKISFDQAVADWTAYYNPTNAPTSAPTSAPTGKPTSVPSGTPSTAPIGKPTTSNPTGTPNSAPTGKPTVAPGPKPGSCTQVSVVGDATYCISGPICSGSGLLPAGTKCPKKGDAAVKDCNKYLPSASNGNCVAPVDAVCQKIPSGAFGCMWPSSKSPPAPIPPRSTPAAMPTPAGSTTAPVVTTGKPSVASATAAPTTAAKTLRA</sequence>
<reference evidence="3 5" key="1">
    <citation type="journal article" date="2014" name="Genome Biol. Evol.">
        <title>The secreted proteins of Achlya hypogyna and Thraustotheca clavata identify the ancestral oomycete secretome and reveal gene acquisitions by horizontal gene transfer.</title>
        <authorList>
            <person name="Misner I."/>
            <person name="Blouin N."/>
            <person name="Leonard G."/>
            <person name="Richards T.A."/>
            <person name="Lane C.E."/>
        </authorList>
    </citation>
    <scope>NUCLEOTIDE SEQUENCE</scope>
    <source>
        <strain evidence="3 5">ATCC 34112</strain>
    </source>
</reference>
<protein>
    <submittedName>
        <fullName evidence="3">Secreted protein</fullName>
    </submittedName>
</protein>
<dbReference type="Proteomes" id="UP000243217">
    <property type="component" value="Unassembled WGS sequence"/>
</dbReference>
<evidence type="ECO:0000256" key="1">
    <source>
        <dbReference type="SAM" id="MobiDB-lite"/>
    </source>
</evidence>
<keyword evidence="5" id="KW-1185">Reference proteome</keyword>
<feature type="compositionally biased region" description="Low complexity" evidence="1">
    <location>
        <begin position="295"/>
        <end position="310"/>
    </location>
</feature>
<proteinExistence type="predicted"/>
<evidence type="ECO:0000313" key="3">
    <source>
        <dbReference type="EMBL" id="AIG55481.1"/>
    </source>
</evidence>
<evidence type="ECO:0000313" key="5">
    <source>
        <dbReference type="Proteomes" id="UP000243217"/>
    </source>
</evidence>
<organism evidence="3">
    <name type="scientific">Thraustotheca clavata</name>
    <dbReference type="NCBI Taxonomy" id="74557"/>
    <lineage>
        <taxon>Eukaryota</taxon>
        <taxon>Sar</taxon>
        <taxon>Stramenopiles</taxon>
        <taxon>Oomycota</taxon>
        <taxon>Saprolegniomycetes</taxon>
        <taxon>Saprolegniales</taxon>
        <taxon>Achlyaceae</taxon>
        <taxon>Thraustotheca</taxon>
    </lineage>
</organism>
<gene>
    <name evidence="4" type="ORF">THRCLA_03003</name>
</gene>
<feature type="signal peptide" evidence="2">
    <location>
        <begin position="1"/>
        <end position="15"/>
    </location>
</feature>
<feature type="region of interest" description="Disordered" evidence="1">
    <location>
        <begin position="260"/>
        <end position="310"/>
    </location>
</feature>